<keyword evidence="1" id="KW-0812">Transmembrane</keyword>
<sequence length="61" mass="7215">MKKFIEEFKTFALRGNVMVNFIIMVFILFCLMKGINKLGRTDKERRGTGRTDHENLYLLSE</sequence>
<dbReference type="KEGG" id="rob:CK5_14440"/>
<dbReference type="HOGENOM" id="CLU_2913273_0_0_9"/>
<gene>
    <name evidence="2" type="ORF">CK5_14440</name>
</gene>
<accession>D4LQ19</accession>
<reference evidence="2 3" key="2">
    <citation type="submission" date="2010-03" db="EMBL/GenBank/DDBJ databases">
        <authorList>
            <person name="Pajon A."/>
        </authorList>
    </citation>
    <scope>NUCLEOTIDE SEQUENCE [LARGE SCALE GENOMIC DNA]</scope>
    <source>
        <strain evidence="2 3">A2-162</strain>
    </source>
</reference>
<reference evidence="2 3" key="1">
    <citation type="submission" date="2010-03" db="EMBL/GenBank/DDBJ databases">
        <title>The genome sequence of Ruminococcus obeum A2-162.</title>
        <authorList>
            <consortium name="metaHIT consortium -- http://www.metahit.eu/"/>
            <person name="Pajon A."/>
            <person name="Turner K."/>
            <person name="Parkhill J."/>
            <person name="Duncan S."/>
            <person name="Flint H."/>
        </authorList>
    </citation>
    <scope>NUCLEOTIDE SEQUENCE [LARGE SCALE GENOMIC DNA]</scope>
    <source>
        <strain evidence="2 3">A2-162</strain>
    </source>
</reference>
<proteinExistence type="predicted"/>
<keyword evidence="1" id="KW-0472">Membrane</keyword>
<keyword evidence="1" id="KW-1133">Transmembrane helix</keyword>
<evidence type="ECO:0000313" key="2">
    <source>
        <dbReference type="EMBL" id="CBL22877.1"/>
    </source>
</evidence>
<dbReference type="RefSeq" id="WP_015541711.1">
    <property type="nucleotide sequence ID" value="NC_021022.1"/>
</dbReference>
<feature type="transmembrane region" description="Helical" evidence="1">
    <location>
        <begin position="17"/>
        <end position="36"/>
    </location>
</feature>
<keyword evidence="3" id="KW-1185">Reference proteome</keyword>
<protein>
    <recommendedName>
        <fullName evidence="4">Large-conductance mechanosensitive channel, MscL</fullName>
    </recommendedName>
</protein>
<dbReference type="EMBL" id="FP929054">
    <property type="protein sequence ID" value="CBL22877.1"/>
    <property type="molecule type" value="Genomic_DNA"/>
</dbReference>
<dbReference type="PATRIC" id="fig|657314.3.peg.1246"/>
<dbReference type="AlphaFoldDB" id="D4LQ19"/>
<name>D4LQ19_9FIRM</name>
<evidence type="ECO:0008006" key="4">
    <source>
        <dbReference type="Google" id="ProtNLM"/>
    </source>
</evidence>
<evidence type="ECO:0000313" key="3">
    <source>
        <dbReference type="Proteomes" id="UP000008955"/>
    </source>
</evidence>
<organism evidence="2 3">
    <name type="scientific">Blautia obeum A2-162</name>
    <dbReference type="NCBI Taxonomy" id="657314"/>
    <lineage>
        <taxon>Bacteria</taxon>
        <taxon>Bacillati</taxon>
        <taxon>Bacillota</taxon>
        <taxon>Clostridia</taxon>
        <taxon>Lachnospirales</taxon>
        <taxon>Lachnospiraceae</taxon>
        <taxon>Blautia</taxon>
    </lineage>
</organism>
<dbReference type="Proteomes" id="UP000008955">
    <property type="component" value="Chromosome"/>
</dbReference>
<evidence type="ECO:0000256" key="1">
    <source>
        <dbReference type="SAM" id="Phobius"/>
    </source>
</evidence>